<keyword evidence="2" id="KW-0479">Metal-binding</keyword>
<dbReference type="Pfam" id="PF13378">
    <property type="entry name" value="MR_MLE_C"/>
    <property type="match status" value="1"/>
</dbReference>
<dbReference type="Proteomes" id="UP000765160">
    <property type="component" value="Unassembled WGS sequence"/>
</dbReference>
<dbReference type="SUPFAM" id="SSF51604">
    <property type="entry name" value="Enolase C-terminal domain-like"/>
    <property type="match status" value="1"/>
</dbReference>
<organism evidence="5 6">
    <name type="scientific">Falsiroseomonas frigidaquae</name>
    <dbReference type="NCBI Taxonomy" id="487318"/>
    <lineage>
        <taxon>Bacteria</taxon>
        <taxon>Pseudomonadati</taxon>
        <taxon>Pseudomonadota</taxon>
        <taxon>Alphaproteobacteria</taxon>
        <taxon>Acetobacterales</taxon>
        <taxon>Roseomonadaceae</taxon>
        <taxon>Falsiroseomonas</taxon>
    </lineage>
</organism>
<evidence type="ECO:0000256" key="2">
    <source>
        <dbReference type="ARBA" id="ARBA00022723"/>
    </source>
</evidence>
<dbReference type="InterPro" id="IPR018110">
    <property type="entry name" value="Mandel_Rmase/mucon_lact_enz_CS"/>
</dbReference>
<dbReference type="InterPro" id="IPR013341">
    <property type="entry name" value="Mandelate_racemase_N_dom"/>
</dbReference>
<sequence>MRIASIETLPCVQRQEDPSWNFARGAIPNVRGWIIRVRDTDGAEGFGYGHAMALVTGLPEALPHAVAHYEKLLKDRPLADLAAHAEAMGAALVHAPGARAGVEMALHDLLARRLSIPVGTLFGGRFRDRIPCARLLALKPPEGMAEKAAALVAEGYRALKVKFSGDPALDAARLAAIRAAVGPAVRLSLDPNQAYSAKGFLQLFERICVHDIALVEQPVPASDWDGLALLTARLGVPVEADESAASLTDVARLARTRMVDVMNLKPTKIGGIRDTLAAIAICEAAGIGVRFGASFGPGLLQAFTSHLAASLKHLEHSSELAEHAHLLDDPFAPYPVVDGSVAVPDAPGTGLDLIAP</sequence>
<dbReference type="PANTHER" id="PTHR48073">
    <property type="entry name" value="O-SUCCINYLBENZOATE SYNTHASE-RELATED"/>
    <property type="match status" value="1"/>
</dbReference>
<keyword evidence="3" id="KW-0413">Isomerase</keyword>
<name>A0ABX1EZL4_9PROT</name>
<dbReference type="SMART" id="SM00922">
    <property type="entry name" value="MR_MLE"/>
    <property type="match status" value="1"/>
</dbReference>
<comment type="similarity">
    <text evidence="1">Belongs to the mandelate racemase/muconate lactonizing enzyme family.</text>
</comment>
<gene>
    <name evidence="5" type="ORF">HB662_11955</name>
</gene>
<dbReference type="Gene3D" id="3.20.20.120">
    <property type="entry name" value="Enolase-like C-terminal domain"/>
    <property type="match status" value="1"/>
</dbReference>
<evidence type="ECO:0000259" key="4">
    <source>
        <dbReference type="SMART" id="SM00922"/>
    </source>
</evidence>
<evidence type="ECO:0000256" key="1">
    <source>
        <dbReference type="ARBA" id="ARBA00008031"/>
    </source>
</evidence>
<dbReference type="RefSeq" id="WP_168049930.1">
    <property type="nucleotide sequence ID" value="NZ_JAATJR010000003.1"/>
</dbReference>
<dbReference type="Gene3D" id="3.30.390.10">
    <property type="entry name" value="Enolase-like, N-terminal domain"/>
    <property type="match status" value="1"/>
</dbReference>
<dbReference type="InterPro" id="IPR036849">
    <property type="entry name" value="Enolase-like_C_sf"/>
</dbReference>
<dbReference type="PANTHER" id="PTHR48073:SF2">
    <property type="entry name" value="O-SUCCINYLBENZOATE SYNTHASE"/>
    <property type="match status" value="1"/>
</dbReference>
<evidence type="ECO:0000313" key="5">
    <source>
        <dbReference type="EMBL" id="NKE45493.1"/>
    </source>
</evidence>
<protein>
    <recommendedName>
        <fullName evidence="4">Mandelate racemase/muconate lactonizing enzyme C-terminal domain-containing protein</fullName>
    </recommendedName>
</protein>
<dbReference type="PROSITE" id="PS00908">
    <property type="entry name" value="MR_MLE_1"/>
    <property type="match status" value="1"/>
</dbReference>
<proteinExistence type="inferred from homology"/>
<evidence type="ECO:0000313" key="6">
    <source>
        <dbReference type="Proteomes" id="UP000765160"/>
    </source>
</evidence>
<comment type="caution">
    <text evidence="5">The sequence shown here is derived from an EMBL/GenBank/DDBJ whole genome shotgun (WGS) entry which is preliminary data.</text>
</comment>
<dbReference type="Pfam" id="PF02746">
    <property type="entry name" value="MR_MLE_N"/>
    <property type="match status" value="1"/>
</dbReference>
<accession>A0ABX1EZL4</accession>
<keyword evidence="6" id="KW-1185">Reference proteome</keyword>
<evidence type="ECO:0000256" key="3">
    <source>
        <dbReference type="ARBA" id="ARBA00023235"/>
    </source>
</evidence>
<dbReference type="EMBL" id="JAAVTX010000003">
    <property type="protein sequence ID" value="NKE45493.1"/>
    <property type="molecule type" value="Genomic_DNA"/>
</dbReference>
<dbReference type="InterPro" id="IPR029065">
    <property type="entry name" value="Enolase_C-like"/>
</dbReference>
<dbReference type="SUPFAM" id="SSF54826">
    <property type="entry name" value="Enolase N-terminal domain-like"/>
    <property type="match status" value="1"/>
</dbReference>
<feature type="domain" description="Mandelate racemase/muconate lactonizing enzyme C-terminal" evidence="4">
    <location>
        <begin position="141"/>
        <end position="237"/>
    </location>
</feature>
<dbReference type="SFLD" id="SFLDG00180">
    <property type="entry name" value="muconate_cycloisomerase"/>
    <property type="match status" value="1"/>
</dbReference>
<dbReference type="InterPro" id="IPR029017">
    <property type="entry name" value="Enolase-like_N"/>
</dbReference>
<reference evidence="5 6" key="1">
    <citation type="submission" date="2020-03" db="EMBL/GenBank/DDBJ databases">
        <title>Roseomonas selenitidurans sp. nov. isolated from soil.</title>
        <authorList>
            <person name="Liu H."/>
        </authorList>
    </citation>
    <scope>NUCLEOTIDE SEQUENCE [LARGE SCALE GENOMIC DNA]</scope>
    <source>
        <strain evidence="5 6">JCM 15073</strain>
    </source>
</reference>
<dbReference type="InterPro" id="IPR013342">
    <property type="entry name" value="Mandelate_racemase_C"/>
</dbReference>
<dbReference type="SFLD" id="SFLDS00001">
    <property type="entry name" value="Enolase"/>
    <property type="match status" value="1"/>
</dbReference>